<comment type="function">
    <text evidence="3">Involved in transvection phenomena (= synapsis-dependent gene expression), where the synaptic pairing of chromosomes carrying genes with which zeste interacts influences the expression of these genes. Zeste binds to DNA and stimulates transcription from a nearby promoter.</text>
</comment>
<evidence type="ECO:0000313" key="6">
    <source>
        <dbReference type="Proteomes" id="UP001292094"/>
    </source>
</evidence>
<protein>
    <recommendedName>
        <fullName evidence="2">Regulatory protein zeste</fullName>
    </recommendedName>
</protein>
<evidence type="ECO:0000259" key="4">
    <source>
        <dbReference type="Pfam" id="PF13873"/>
    </source>
</evidence>
<evidence type="ECO:0000256" key="1">
    <source>
        <dbReference type="ARBA" id="ARBA00011764"/>
    </source>
</evidence>
<sequence>MSGPAKRVSPISRQVKSFLLKLIVEQKIIADKRTHGSIVVAKQRAWENILLSFNSAGVGGPVRSLNQLQKIWDYLKQTAKKEHTLYNRELRKTDGGDPPPPESEDTKFIMDFIKDEFKVPDNEFDCDSVKPALIQQDQPESHQDTPVCTIFLGEEDFIDADLLDATEIPNQLGPHGRAAGNSTVVATCVESTVHYNQYTKCSWSIWWY</sequence>
<keyword evidence="6" id="KW-1185">Reference proteome</keyword>
<accession>A0AAE1PLL1</accession>
<evidence type="ECO:0000256" key="3">
    <source>
        <dbReference type="ARBA" id="ARBA00025466"/>
    </source>
</evidence>
<dbReference type="EMBL" id="JAWZYT010001649">
    <property type="protein sequence ID" value="KAK4310298.1"/>
    <property type="molecule type" value="Genomic_DNA"/>
</dbReference>
<organism evidence="5 6">
    <name type="scientific">Petrolisthes manimaculis</name>
    <dbReference type="NCBI Taxonomy" id="1843537"/>
    <lineage>
        <taxon>Eukaryota</taxon>
        <taxon>Metazoa</taxon>
        <taxon>Ecdysozoa</taxon>
        <taxon>Arthropoda</taxon>
        <taxon>Crustacea</taxon>
        <taxon>Multicrustacea</taxon>
        <taxon>Malacostraca</taxon>
        <taxon>Eumalacostraca</taxon>
        <taxon>Eucarida</taxon>
        <taxon>Decapoda</taxon>
        <taxon>Pleocyemata</taxon>
        <taxon>Anomura</taxon>
        <taxon>Galatheoidea</taxon>
        <taxon>Porcellanidae</taxon>
        <taxon>Petrolisthes</taxon>
    </lineage>
</organism>
<dbReference type="AlphaFoldDB" id="A0AAE1PLL1"/>
<proteinExistence type="predicted"/>
<dbReference type="Proteomes" id="UP001292094">
    <property type="component" value="Unassembled WGS sequence"/>
</dbReference>
<dbReference type="InterPro" id="IPR028002">
    <property type="entry name" value="Myb_DNA-bind_5"/>
</dbReference>
<evidence type="ECO:0000256" key="2">
    <source>
        <dbReference type="ARBA" id="ARBA00016807"/>
    </source>
</evidence>
<comment type="subunit">
    <text evidence="1">Self-associates forming complexes of several hundred monomers.</text>
</comment>
<feature type="domain" description="Myb/SANT-like DNA-binding" evidence="4">
    <location>
        <begin position="12"/>
        <end position="83"/>
    </location>
</feature>
<dbReference type="Pfam" id="PF13873">
    <property type="entry name" value="Myb_DNA-bind_5"/>
    <property type="match status" value="1"/>
</dbReference>
<dbReference type="PANTHER" id="PTHR21411:SF0">
    <property type="entry name" value="REGULATORY PROTEIN ZESTE"/>
    <property type="match status" value="1"/>
</dbReference>
<comment type="caution">
    <text evidence="5">The sequence shown here is derived from an EMBL/GenBank/DDBJ whole genome shotgun (WGS) entry which is preliminary data.</text>
</comment>
<evidence type="ECO:0000313" key="5">
    <source>
        <dbReference type="EMBL" id="KAK4310298.1"/>
    </source>
</evidence>
<reference evidence="5" key="1">
    <citation type="submission" date="2023-11" db="EMBL/GenBank/DDBJ databases">
        <title>Genome assemblies of two species of porcelain crab, Petrolisthes cinctipes and Petrolisthes manimaculis (Anomura: Porcellanidae).</title>
        <authorList>
            <person name="Angst P."/>
        </authorList>
    </citation>
    <scope>NUCLEOTIDE SEQUENCE</scope>
    <source>
        <strain evidence="5">PB745_02</strain>
        <tissue evidence="5">Gill</tissue>
    </source>
</reference>
<gene>
    <name evidence="5" type="ORF">Pmani_018117</name>
</gene>
<name>A0AAE1PLL1_9EUCA</name>
<dbReference type="PANTHER" id="PTHR21411">
    <property type="entry name" value="APONTIC"/>
    <property type="match status" value="1"/>
</dbReference>